<accession>A0ABS3XCN9</accession>
<keyword evidence="2" id="KW-1185">Reference proteome</keyword>
<name>A0ABS3XCN9_9ACTN</name>
<comment type="caution">
    <text evidence="1">The sequence shown here is derived from an EMBL/GenBank/DDBJ whole genome shotgun (WGS) entry which is preliminary data.</text>
</comment>
<dbReference type="EMBL" id="JADKMA010000068">
    <property type="protein sequence ID" value="MBO8193044.1"/>
    <property type="molecule type" value="Genomic_DNA"/>
</dbReference>
<protein>
    <submittedName>
        <fullName evidence="1">Uncharacterized protein</fullName>
    </submittedName>
</protein>
<gene>
    <name evidence="1" type="ORF">ITI46_15415</name>
</gene>
<dbReference type="Proteomes" id="UP001519064">
    <property type="component" value="Unassembled WGS sequence"/>
</dbReference>
<evidence type="ECO:0000313" key="1">
    <source>
        <dbReference type="EMBL" id="MBO8193044.1"/>
    </source>
</evidence>
<evidence type="ECO:0000313" key="2">
    <source>
        <dbReference type="Proteomes" id="UP001519064"/>
    </source>
</evidence>
<sequence>MPDATYKVNGLNGCHYWGKLLTEGTHEYAGYACWSDESGQWHLDLMK</sequence>
<reference evidence="1 2" key="1">
    <citation type="submission" date="2020-11" db="EMBL/GenBank/DDBJ databases">
        <title>Streptomyces spirodelae sp. nov., isolated from duckweed.</title>
        <authorList>
            <person name="Saimee Y."/>
            <person name="Duangmal K."/>
        </authorList>
    </citation>
    <scope>NUCLEOTIDE SEQUENCE [LARGE SCALE GENOMIC DNA]</scope>
    <source>
        <strain evidence="1 2">S16-07</strain>
    </source>
</reference>
<dbReference type="RefSeq" id="WP_209240110.1">
    <property type="nucleotide sequence ID" value="NZ_JADKMA010000068.1"/>
</dbReference>
<organism evidence="1 2">
    <name type="scientific">Streptomyces oryzae</name>
    <dbReference type="NCBI Taxonomy" id="1434886"/>
    <lineage>
        <taxon>Bacteria</taxon>
        <taxon>Bacillati</taxon>
        <taxon>Actinomycetota</taxon>
        <taxon>Actinomycetes</taxon>
        <taxon>Kitasatosporales</taxon>
        <taxon>Streptomycetaceae</taxon>
        <taxon>Streptomyces</taxon>
    </lineage>
</organism>
<proteinExistence type="predicted"/>